<dbReference type="SMART" id="SM00558">
    <property type="entry name" value="JmjC"/>
    <property type="match status" value="1"/>
</dbReference>
<keyword evidence="8" id="KW-1185">Reference proteome</keyword>
<dbReference type="PANTHER" id="PTHR13096:SF8">
    <property type="entry name" value="RIBOSOMAL OXYGENASE 1"/>
    <property type="match status" value="1"/>
</dbReference>
<dbReference type="InterPro" id="IPR039994">
    <property type="entry name" value="NO66-like"/>
</dbReference>
<dbReference type="GeneID" id="67182207"/>
<name>E1STT7_FERBD</name>
<evidence type="ECO:0000256" key="2">
    <source>
        <dbReference type="ARBA" id="ARBA00022723"/>
    </source>
</evidence>
<dbReference type="GO" id="GO:0016706">
    <property type="term" value="F:2-oxoglutarate-dependent dioxygenase activity"/>
    <property type="evidence" value="ECO:0007669"/>
    <property type="project" value="TreeGrafter"/>
</dbReference>
<dbReference type="KEGG" id="fbl:Fbal_1997"/>
<organism evidence="7 8">
    <name type="scientific">Ferrimonas balearica (strain DSM 9799 / CCM 4581 / KCTC 23876 / PAT)</name>
    <dbReference type="NCBI Taxonomy" id="550540"/>
    <lineage>
        <taxon>Bacteria</taxon>
        <taxon>Pseudomonadati</taxon>
        <taxon>Pseudomonadota</taxon>
        <taxon>Gammaproteobacteria</taxon>
        <taxon>Alteromonadales</taxon>
        <taxon>Ferrimonadaceae</taxon>
        <taxon>Ferrimonas</taxon>
    </lineage>
</organism>
<dbReference type="PANTHER" id="PTHR13096">
    <property type="entry name" value="MINA53 MYC INDUCED NUCLEAR ANTIGEN"/>
    <property type="match status" value="1"/>
</dbReference>
<dbReference type="GO" id="GO:0046872">
    <property type="term" value="F:metal ion binding"/>
    <property type="evidence" value="ECO:0007669"/>
    <property type="project" value="UniProtKB-KW"/>
</dbReference>
<evidence type="ECO:0000256" key="4">
    <source>
        <dbReference type="ARBA" id="ARBA00023002"/>
    </source>
</evidence>
<reference evidence="7 8" key="1">
    <citation type="journal article" date="2010" name="Stand. Genomic Sci.">
        <title>Complete genome sequence of Ferrimonas balearica type strain (PAT).</title>
        <authorList>
            <person name="Nolan M."/>
            <person name="Sikorski J."/>
            <person name="Davenport K."/>
            <person name="Lucas S."/>
            <person name="Glavina Del Rio T."/>
            <person name="Tice H."/>
            <person name="Cheng J."/>
            <person name="Goodwin L."/>
            <person name="Pitluck S."/>
            <person name="Liolios K."/>
            <person name="Ivanova N."/>
            <person name="Mavromatis K."/>
            <person name="Ovchinnikova G."/>
            <person name="Pati A."/>
            <person name="Chen A."/>
            <person name="Palaniappan K."/>
            <person name="Land M."/>
            <person name="Hauser L."/>
            <person name="Chang Y."/>
            <person name="Jeffries C."/>
            <person name="Tapia R."/>
            <person name="Brettin T."/>
            <person name="Detter J."/>
            <person name="Han C."/>
            <person name="Yasawong M."/>
            <person name="Rohde M."/>
            <person name="Tindall B."/>
            <person name="Goker M."/>
            <person name="Woyke T."/>
            <person name="Bristow J."/>
            <person name="Eisen J."/>
            <person name="Markowitz V."/>
            <person name="Hugenholtz P."/>
            <person name="Kyrpides N."/>
            <person name="Klenk H."/>
            <person name="Lapidus A."/>
        </authorList>
    </citation>
    <scope>NUCLEOTIDE SEQUENCE [LARGE SCALE GENOMIC DNA]</scope>
    <source>
        <strain evidence="8">DSM 9799 / CCM 4581 / KCTC 23876 / PAT</strain>
    </source>
</reference>
<evidence type="ECO:0000313" key="7">
    <source>
        <dbReference type="EMBL" id="ADN76200.1"/>
    </source>
</evidence>
<evidence type="ECO:0000256" key="1">
    <source>
        <dbReference type="ARBA" id="ARBA00001954"/>
    </source>
</evidence>
<feature type="domain" description="JmjC" evidence="6">
    <location>
        <begin position="90"/>
        <end position="217"/>
    </location>
</feature>
<dbReference type="InterPro" id="IPR003347">
    <property type="entry name" value="JmjC_dom"/>
</dbReference>
<accession>E1STT7</accession>
<dbReference type="Pfam" id="PF08007">
    <property type="entry name" value="JmjC_2"/>
    <property type="match status" value="1"/>
</dbReference>
<dbReference type="PROSITE" id="PS51184">
    <property type="entry name" value="JMJC"/>
    <property type="match status" value="1"/>
</dbReference>
<dbReference type="HOGENOM" id="CLU_039125_0_0_6"/>
<dbReference type="Proteomes" id="UP000006683">
    <property type="component" value="Chromosome"/>
</dbReference>
<dbReference type="Pfam" id="PF20514">
    <property type="entry name" value="WHD_ROXA"/>
    <property type="match status" value="1"/>
</dbReference>
<dbReference type="OrthoDB" id="9764016at2"/>
<proteinExistence type="predicted"/>
<dbReference type="Gene3D" id="2.60.120.650">
    <property type="entry name" value="Cupin"/>
    <property type="match status" value="1"/>
</dbReference>
<evidence type="ECO:0000259" key="6">
    <source>
        <dbReference type="PROSITE" id="PS51184"/>
    </source>
</evidence>
<dbReference type="SUPFAM" id="SSF51197">
    <property type="entry name" value="Clavaminate synthase-like"/>
    <property type="match status" value="1"/>
</dbReference>
<gene>
    <name evidence="7" type="ordered locus">Fbal_1997</name>
</gene>
<comment type="cofactor">
    <cofactor evidence="1">
        <name>Fe(2+)</name>
        <dbReference type="ChEBI" id="CHEBI:29033"/>
    </cofactor>
</comment>
<protein>
    <submittedName>
        <fullName evidence="7">Cupin 4 family protein</fullName>
    </submittedName>
</protein>
<dbReference type="Gene3D" id="3.40.366.30">
    <property type="entry name" value="50S ribosomal protein L16 arginine hydroxylase, Chain A, Domain 2"/>
    <property type="match status" value="1"/>
</dbReference>
<dbReference type="eggNOG" id="COG2850">
    <property type="taxonomic scope" value="Bacteria"/>
</dbReference>
<evidence type="ECO:0000313" key="8">
    <source>
        <dbReference type="Proteomes" id="UP000006683"/>
    </source>
</evidence>
<dbReference type="EMBL" id="CP002209">
    <property type="protein sequence ID" value="ADN76200.1"/>
    <property type="molecule type" value="Genomic_DNA"/>
</dbReference>
<dbReference type="AlphaFoldDB" id="E1STT7"/>
<dbReference type="InterPro" id="IPR046799">
    <property type="entry name" value="ROXA-like_wH"/>
</dbReference>
<keyword evidence="3" id="KW-0223">Dioxygenase</keyword>
<dbReference type="RefSeq" id="WP_013345506.1">
    <property type="nucleotide sequence ID" value="NC_014541.1"/>
</dbReference>
<dbReference type="STRING" id="550540.Fbal_1997"/>
<sequence>MKLDLDISTFLSHYWQQRPTLFKAALPDFVDPLSPDELAGLALEEDVSSRIIVRDGAQWRSEPGGREDYSELGEANWQLLVQAVNHHDPDAQALCHAFRFLPDWRFDDLMISFATPGGGVGPHIDNYDVFIIQGEGERRWQVGPKGDYAARPNSGGMALVEDFNPIIDAVMSPGDVLYIPPGYPHCGQTLTPSLSYSLGYRAPSQAELLSAVADTAVDLGLGQQRFTSSEEHQNPALVSQQQQHQMLSMVQALLEQPGLWQHTLGRLLSQNRFELAPCPPQPPLQAAEVDAALADGAELVRLEGLKVLQLEGDNTLTLYLDGDDYSLSEGLKSAAQCLCQAPTLSTAEWAPVWRTQPDLLLTWLNLGYWRLES</sequence>
<keyword evidence="4" id="KW-0560">Oxidoreductase</keyword>
<keyword evidence="5" id="KW-0408">Iron</keyword>
<evidence type="ECO:0000256" key="5">
    <source>
        <dbReference type="ARBA" id="ARBA00023004"/>
    </source>
</evidence>
<keyword evidence="2" id="KW-0479">Metal-binding</keyword>
<evidence type="ECO:0000256" key="3">
    <source>
        <dbReference type="ARBA" id="ARBA00022964"/>
    </source>
</evidence>